<reference evidence="3" key="1">
    <citation type="submission" date="2018-06" db="EMBL/GenBank/DDBJ databases">
        <authorList>
            <person name="Zhirakovskaya E."/>
        </authorList>
    </citation>
    <scope>NUCLEOTIDE SEQUENCE</scope>
</reference>
<gene>
    <name evidence="3" type="ORF">MNBD_UNCLBAC01-1652</name>
</gene>
<evidence type="ECO:0000256" key="2">
    <source>
        <dbReference type="ARBA" id="ARBA00022803"/>
    </source>
</evidence>
<name>A0A3B1DA64_9ZZZZ</name>
<dbReference type="Pfam" id="PF13181">
    <property type="entry name" value="TPR_8"/>
    <property type="match status" value="1"/>
</dbReference>
<organism evidence="3">
    <name type="scientific">hydrothermal vent metagenome</name>
    <dbReference type="NCBI Taxonomy" id="652676"/>
    <lineage>
        <taxon>unclassified sequences</taxon>
        <taxon>metagenomes</taxon>
        <taxon>ecological metagenomes</taxon>
    </lineage>
</organism>
<dbReference type="PROSITE" id="PS50005">
    <property type="entry name" value="TPR"/>
    <property type="match status" value="2"/>
</dbReference>
<dbReference type="PANTHER" id="PTHR44943:SF8">
    <property type="entry name" value="TPR REPEAT-CONTAINING PROTEIN MJ0263"/>
    <property type="match status" value="1"/>
</dbReference>
<dbReference type="SMART" id="SM00028">
    <property type="entry name" value="TPR"/>
    <property type="match status" value="2"/>
</dbReference>
<dbReference type="PROSITE" id="PS50293">
    <property type="entry name" value="TPR_REGION"/>
    <property type="match status" value="1"/>
</dbReference>
<accession>A0A3B1DA64</accession>
<evidence type="ECO:0000256" key="1">
    <source>
        <dbReference type="ARBA" id="ARBA00022737"/>
    </source>
</evidence>
<sequence>MSKNKLLKIIFFIGRRTIVLYIVAFLLAGFLFDFSNAKNTVQLKILNRFRPESVMDLVNKEKLQDYVFYYQKVAEYIPNRADAYGLLGYCYYHLGQKQKAISAYEHAIKINPQFFWFHYNLSMIYFKDGEYQQAYEILKKTIKTKPQAVMAYIQWSKRIYLPIVLKKVEGGEYSVEQELKGAYQQCYKLLAMLQQYFFNRPEFKDIFDKMDIDLALF</sequence>
<dbReference type="Pfam" id="PF00515">
    <property type="entry name" value="TPR_1"/>
    <property type="match status" value="1"/>
</dbReference>
<dbReference type="PANTHER" id="PTHR44943">
    <property type="entry name" value="CELLULOSE SYNTHASE OPERON PROTEIN C"/>
    <property type="match status" value="1"/>
</dbReference>
<dbReference type="Gene3D" id="1.25.40.10">
    <property type="entry name" value="Tetratricopeptide repeat domain"/>
    <property type="match status" value="1"/>
</dbReference>
<dbReference type="InterPro" id="IPR019734">
    <property type="entry name" value="TPR_rpt"/>
</dbReference>
<dbReference type="AlphaFoldDB" id="A0A3B1DA64"/>
<protein>
    <submittedName>
        <fullName evidence="3">Uncharacterized protein</fullName>
    </submittedName>
</protein>
<keyword evidence="2" id="KW-0802">TPR repeat</keyword>
<dbReference type="InterPro" id="IPR051685">
    <property type="entry name" value="Ycf3/AcsC/BcsC/TPR_MFPF"/>
</dbReference>
<proteinExistence type="predicted"/>
<dbReference type="SUPFAM" id="SSF48452">
    <property type="entry name" value="TPR-like"/>
    <property type="match status" value="1"/>
</dbReference>
<dbReference type="InterPro" id="IPR011990">
    <property type="entry name" value="TPR-like_helical_dom_sf"/>
</dbReference>
<keyword evidence="1" id="KW-0677">Repeat</keyword>
<evidence type="ECO:0000313" key="3">
    <source>
        <dbReference type="EMBL" id="VAX37652.1"/>
    </source>
</evidence>
<dbReference type="EMBL" id="UOGJ01000133">
    <property type="protein sequence ID" value="VAX37652.1"/>
    <property type="molecule type" value="Genomic_DNA"/>
</dbReference>